<feature type="transmembrane region" description="Helical" evidence="8">
    <location>
        <begin position="75"/>
        <end position="93"/>
    </location>
</feature>
<accession>A0ABS5QLA1</accession>
<comment type="subcellular location">
    <subcellularLocation>
        <location evidence="1 8">Cell membrane</location>
        <topology evidence="1 8">Multi-pass membrane protein</topology>
    </subcellularLocation>
</comment>
<keyword evidence="4 8" id="KW-1003">Cell membrane</keyword>
<dbReference type="PANTHER" id="PTHR30269">
    <property type="entry name" value="TRANSMEMBRANE PROTEIN YFCA"/>
    <property type="match status" value="1"/>
</dbReference>
<feature type="transmembrane region" description="Helical" evidence="8">
    <location>
        <begin position="36"/>
        <end position="55"/>
    </location>
</feature>
<dbReference type="Proteomes" id="UP000766336">
    <property type="component" value="Unassembled WGS sequence"/>
</dbReference>
<evidence type="ECO:0000256" key="7">
    <source>
        <dbReference type="ARBA" id="ARBA00023136"/>
    </source>
</evidence>
<keyword evidence="10" id="KW-1185">Reference proteome</keyword>
<evidence type="ECO:0000256" key="3">
    <source>
        <dbReference type="ARBA" id="ARBA00022448"/>
    </source>
</evidence>
<keyword evidence="5 8" id="KW-0812">Transmembrane</keyword>
<evidence type="ECO:0000313" key="10">
    <source>
        <dbReference type="Proteomes" id="UP000766336"/>
    </source>
</evidence>
<dbReference type="EMBL" id="JAHCDA010000005">
    <property type="protein sequence ID" value="MBS7813528.1"/>
    <property type="molecule type" value="Genomic_DNA"/>
</dbReference>
<evidence type="ECO:0000256" key="4">
    <source>
        <dbReference type="ARBA" id="ARBA00022475"/>
    </source>
</evidence>
<dbReference type="PANTHER" id="PTHR30269:SF32">
    <property type="entry name" value="MEMBRANE TRANSPORTER PROTEIN-RELATED"/>
    <property type="match status" value="1"/>
</dbReference>
<evidence type="ECO:0000256" key="5">
    <source>
        <dbReference type="ARBA" id="ARBA00022692"/>
    </source>
</evidence>
<evidence type="ECO:0000313" key="9">
    <source>
        <dbReference type="EMBL" id="MBS7813528.1"/>
    </source>
</evidence>
<name>A0ABS5QLA1_9PROT</name>
<evidence type="ECO:0000256" key="8">
    <source>
        <dbReference type="RuleBase" id="RU363041"/>
    </source>
</evidence>
<evidence type="ECO:0000256" key="2">
    <source>
        <dbReference type="ARBA" id="ARBA00009142"/>
    </source>
</evidence>
<gene>
    <name evidence="9" type="ORF">KHU32_21485</name>
</gene>
<feature type="transmembrane region" description="Helical" evidence="8">
    <location>
        <begin position="6"/>
        <end position="29"/>
    </location>
</feature>
<proteinExistence type="inferred from homology"/>
<keyword evidence="6 8" id="KW-1133">Transmembrane helix</keyword>
<feature type="transmembrane region" description="Helical" evidence="8">
    <location>
        <begin position="192"/>
        <end position="213"/>
    </location>
</feature>
<evidence type="ECO:0000256" key="6">
    <source>
        <dbReference type="ARBA" id="ARBA00022989"/>
    </source>
</evidence>
<organism evidence="9 10">
    <name type="scientific">Roseococcus pinisoli</name>
    <dbReference type="NCBI Taxonomy" id="2835040"/>
    <lineage>
        <taxon>Bacteria</taxon>
        <taxon>Pseudomonadati</taxon>
        <taxon>Pseudomonadota</taxon>
        <taxon>Alphaproteobacteria</taxon>
        <taxon>Acetobacterales</taxon>
        <taxon>Roseomonadaceae</taxon>
        <taxon>Roseococcus</taxon>
    </lineage>
</organism>
<evidence type="ECO:0000256" key="1">
    <source>
        <dbReference type="ARBA" id="ARBA00004651"/>
    </source>
</evidence>
<dbReference type="RefSeq" id="WP_213672225.1">
    <property type="nucleotide sequence ID" value="NZ_JAHCDA010000005.1"/>
</dbReference>
<feature type="transmembrane region" description="Helical" evidence="8">
    <location>
        <begin position="167"/>
        <end position="186"/>
    </location>
</feature>
<keyword evidence="3" id="KW-0813">Transport</keyword>
<dbReference type="Pfam" id="PF01925">
    <property type="entry name" value="TauE"/>
    <property type="match status" value="1"/>
</dbReference>
<dbReference type="InterPro" id="IPR002781">
    <property type="entry name" value="TM_pro_TauE-like"/>
</dbReference>
<keyword evidence="7 8" id="KW-0472">Membrane</keyword>
<feature type="transmembrane region" description="Helical" evidence="8">
    <location>
        <begin position="130"/>
        <end position="155"/>
    </location>
</feature>
<reference evidence="9 10" key="1">
    <citation type="submission" date="2021-05" db="EMBL/GenBank/DDBJ databases">
        <title>Roseococcus sp. XZZS9, whole genome shotgun sequencing project.</title>
        <authorList>
            <person name="Zhao G."/>
            <person name="Shen L."/>
        </authorList>
    </citation>
    <scope>NUCLEOTIDE SEQUENCE [LARGE SCALE GENOMIC DNA]</scope>
    <source>
        <strain evidence="9 10">XZZS9</strain>
    </source>
</reference>
<sequence>MPNDPALLAAVAVIFVLAGIAKGVVGLGLPTLSMGLLTLMVAPAQAATLLLAPSFATNLWQMVVGPHLRPLLRRLWPMLGGACLGTVLGAGSLTAGSKAAVAGLGVVLLLYAAVALWAPRLRVPRDVEGWLGPVIGVATGLVTGATGVFVVPAVPYLQAIGLEKDELVQALGLSFTVSTVALGLGLGLNGGFSSPMVLTSLLALVPAMLGMQLGQHLRTRMAPPVFRFWFLASLALLGVWLAFGSLL</sequence>
<comment type="caution">
    <text evidence="9">The sequence shown here is derived from an EMBL/GenBank/DDBJ whole genome shotgun (WGS) entry which is preliminary data.</text>
</comment>
<dbReference type="InterPro" id="IPR052017">
    <property type="entry name" value="TSUP"/>
</dbReference>
<feature type="transmembrane region" description="Helical" evidence="8">
    <location>
        <begin position="225"/>
        <end position="243"/>
    </location>
</feature>
<comment type="similarity">
    <text evidence="2 8">Belongs to the 4-toluene sulfonate uptake permease (TSUP) (TC 2.A.102) family.</text>
</comment>
<protein>
    <recommendedName>
        <fullName evidence="8">Probable membrane transporter protein</fullName>
    </recommendedName>
</protein>
<feature type="transmembrane region" description="Helical" evidence="8">
    <location>
        <begin position="100"/>
        <end position="118"/>
    </location>
</feature>